<feature type="domain" description="Enoyl reductase (ER)" evidence="1">
    <location>
        <begin position="281"/>
        <end position="595"/>
    </location>
</feature>
<reference evidence="3 4" key="1">
    <citation type="submission" date="2018-10" db="EMBL/GenBank/DDBJ databases">
        <title>Genome-guide identification and characterization of bacteria that degrade polycyclic aromatic hydrocarbons and resist hexavalent chromium simultaneously.</title>
        <authorList>
            <person name="Feng H."/>
        </authorList>
    </citation>
    <scope>NUCLEOTIDE SEQUENCE [LARGE SCALE GENOMIC DNA]</scope>
    <source>
        <strain evidence="3 4">J015</strain>
    </source>
</reference>
<dbReference type="Gene3D" id="3.60.15.10">
    <property type="entry name" value="Ribonuclease Z/Hydroxyacylglutathione hydrolase-like"/>
    <property type="match status" value="1"/>
</dbReference>
<dbReference type="CDD" id="cd07721">
    <property type="entry name" value="yflN-like_MBL-fold"/>
    <property type="match status" value="1"/>
</dbReference>
<dbReference type="InterPro" id="IPR020843">
    <property type="entry name" value="ER"/>
</dbReference>
<dbReference type="GO" id="GO:0016787">
    <property type="term" value="F:hydrolase activity"/>
    <property type="evidence" value="ECO:0007669"/>
    <property type="project" value="UniProtKB-KW"/>
</dbReference>
<sequence length="600" mass="62879">MDPAMPQPTAVADGVYQLSTGKGRLASHVYLVRSGQGWVLVDTGWPNAGEQIVAAAESLFGADVPPAAIVLTHIHPDHSGAAPELARRWNLPVHVHPAELPQAPGQLLDEYANPLDRWVLRPLLKVLPPGTMPATDMSGVVRPFDPAGGVPGLRDWTCVPTPGHTPGHVALFRESDGVLLAGDALLTTDLNSVRGLLGRTPGVSGPPWIATWDWPTAEASVRALARLKPRVLASGHGPAMSGQEAARQLDELASRSAALGPAGPASAAPADYLCVAAARMGGPEVLEVVRRRLRAPRRGEARVRVEACSVSAVDVQARNGLSTYPPQFPFVPGYAVVGVVDAVGPGVTAVAAGDRVVVMTEKGGYAEYVFVSSHPMMCIPAGLDAGDVVAVALNYLVAHQALSRVARIRRGQAILILGAAGGIGTALVQLGQLLELRMYGVDIPAKHPWLSEHGVVPLDPSPEDVVKALQSMKPSGVDAVLDGAGGSWVDTGLAVLRPGGVLVEYANPGSPGATVGLLLRALGRKLVPKGKRIRLYGTTSWRLDRKPLMDAWATLYSLLEDGKIRPVIADRFPLSGAKEAHARLEGGEVVGNLVLLAENS</sequence>
<dbReference type="RefSeq" id="WP_120693769.1">
    <property type="nucleotide sequence ID" value="NZ_RBNH01000044.1"/>
</dbReference>
<reference evidence="4" key="2">
    <citation type="submission" date="2018-10" db="EMBL/GenBank/DDBJ databases">
        <authorList>
            <person name="Wang Y."/>
            <person name="Wang J."/>
            <person name="Yang X."/>
            <person name="Wang Z."/>
            <person name="Huang Y."/>
        </authorList>
    </citation>
    <scope>NUCLEOTIDE SEQUENCE [LARGE SCALE GENOMIC DNA]</scope>
    <source>
        <strain evidence="4">J015</strain>
    </source>
</reference>
<dbReference type="Gene3D" id="3.40.50.720">
    <property type="entry name" value="NAD(P)-binding Rossmann-like Domain"/>
    <property type="match status" value="1"/>
</dbReference>
<dbReference type="EMBL" id="RBNH01000044">
    <property type="protein sequence ID" value="RKO19321.1"/>
    <property type="molecule type" value="Genomic_DNA"/>
</dbReference>
<gene>
    <name evidence="3" type="ORF">D7Z96_20660</name>
</gene>
<dbReference type="Gene3D" id="3.90.180.10">
    <property type="entry name" value="Medium-chain alcohol dehydrogenases, catalytic domain"/>
    <property type="match status" value="1"/>
</dbReference>
<dbReference type="SUPFAM" id="SSF50129">
    <property type="entry name" value="GroES-like"/>
    <property type="match status" value="1"/>
</dbReference>
<dbReference type="Pfam" id="PF08240">
    <property type="entry name" value="ADH_N"/>
    <property type="match status" value="1"/>
</dbReference>
<dbReference type="SUPFAM" id="SSF56281">
    <property type="entry name" value="Metallo-hydrolase/oxidoreductase"/>
    <property type="match status" value="1"/>
</dbReference>
<evidence type="ECO:0000313" key="3">
    <source>
        <dbReference type="EMBL" id="RKO19321.1"/>
    </source>
</evidence>
<dbReference type="SMART" id="SM00829">
    <property type="entry name" value="PKS_ER"/>
    <property type="match status" value="1"/>
</dbReference>
<dbReference type="SUPFAM" id="SSF51735">
    <property type="entry name" value="NAD(P)-binding Rossmann-fold domains"/>
    <property type="match status" value="1"/>
</dbReference>
<dbReference type="Pfam" id="PF13602">
    <property type="entry name" value="ADH_zinc_N_2"/>
    <property type="match status" value="1"/>
</dbReference>
<dbReference type="InterPro" id="IPR011032">
    <property type="entry name" value="GroES-like_sf"/>
</dbReference>
<keyword evidence="3" id="KW-0378">Hydrolase</keyword>
<dbReference type="PANTHER" id="PTHR43677:SF4">
    <property type="entry name" value="QUINONE OXIDOREDUCTASE-LIKE PROTEIN 2"/>
    <property type="match status" value="1"/>
</dbReference>
<evidence type="ECO:0000313" key="4">
    <source>
        <dbReference type="Proteomes" id="UP000273159"/>
    </source>
</evidence>
<dbReference type="Pfam" id="PF00753">
    <property type="entry name" value="Lactamase_B"/>
    <property type="match status" value="1"/>
</dbReference>
<proteinExistence type="predicted"/>
<dbReference type="InterPro" id="IPR036866">
    <property type="entry name" value="RibonucZ/Hydroxyglut_hydro"/>
</dbReference>
<dbReference type="InterPro" id="IPR001279">
    <property type="entry name" value="Metallo-B-lactamas"/>
</dbReference>
<dbReference type="PANTHER" id="PTHR43677">
    <property type="entry name" value="SHORT-CHAIN DEHYDROGENASE/REDUCTASE"/>
    <property type="match status" value="1"/>
</dbReference>
<dbReference type="InterPro" id="IPR051397">
    <property type="entry name" value="Zn-ADH-like_protein"/>
</dbReference>
<accession>A0A3B0FCS8</accession>
<evidence type="ECO:0000259" key="1">
    <source>
        <dbReference type="SMART" id="SM00829"/>
    </source>
</evidence>
<comment type="caution">
    <text evidence="3">The sequence shown here is derived from an EMBL/GenBank/DDBJ whole genome shotgun (WGS) entry which is preliminary data.</text>
</comment>
<dbReference type="GO" id="GO:0016491">
    <property type="term" value="F:oxidoreductase activity"/>
    <property type="evidence" value="ECO:0007669"/>
    <property type="project" value="InterPro"/>
</dbReference>
<feature type="domain" description="Metallo-beta-lactamase" evidence="2">
    <location>
        <begin position="26"/>
        <end position="236"/>
    </location>
</feature>
<name>A0A3B0FCS8_PSEPS</name>
<dbReference type="InterPro" id="IPR036291">
    <property type="entry name" value="NAD(P)-bd_dom_sf"/>
</dbReference>
<protein>
    <submittedName>
        <fullName evidence="3">MBL fold metallo-hydrolase</fullName>
    </submittedName>
</protein>
<organism evidence="3 4">
    <name type="scientific">Pseudarthrobacter phenanthrenivorans</name>
    <name type="common">Arthrobacter phenanthrenivorans</name>
    <dbReference type="NCBI Taxonomy" id="361575"/>
    <lineage>
        <taxon>Bacteria</taxon>
        <taxon>Bacillati</taxon>
        <taxon>Actinomycetota</taxon>
        <taxon>Actinomycetes</taxon>
        <taxon>Micrococcales</taxon>
        <taxon>Micrococcaceae</taxon>
        <taxon>Pseudarthrobacter</taxon>
    </lineage>
</organism>
<dbReference type="InterPro" id="IPR013154">
    <property type="entry name" value="ADH-like_N"/>
</dbReference>
<dbReference type="AlphaFoldDB" id="A0A3B0FCS8"/>
<evidence type="ECO:0000259" key="2">
    <source>
        <dbReference type="SMART" id="SM00849"/>
    </source>
</evidence>
<dbReference type="Proteomes" id="UP000273159">
    <property type="component" value="Unassembled WGS sequence"/>
</dbReference>
<dbReference type="SMART" id="SM00849">
    <property type="entry name" value="Lactamase_B"/>
    <property type="match status" value="1"/>
</dbReference>